<gene>
    <name evidence="2" type="ORF">AMON00008_LOCUS41178</name>
</gene>
<dbReference type="InterPro" id="IPR016024">
    <property type="entry name" value="ARM-type_fold"/>
</dbReference>
<feature type="domain" description="Malonyl-CoA:ACP transacylase (MAT)" evidence="1">
    <location>
        <begin position="571"/>
        <end position="875"/>
    </location>
</feature>
<name>A0A7S4RVV0_9DINO</name>
<dbReference type="InterPro" id="IPR014043">
    <property type="entry name" value="Acyl_transferase_dom"/>
</dbReference>
<dbReference type="SMART" id="SM00827">
    <property type="entry name" value="PKS_AT"/>
    <property type="match status" value="1"/>
</dbReference>
<evidence type="ECO:0000259" key="1">
    <source>
        <dbReference type="SMART" id="SM00827"/>
    </source>
</evidence>
<dbReference type="GO" id="GO:0016740">
    <property type="term" value="F:transferase activity"/>
    <property type="evidence" value="ECO:0007669"/>
    <property type="project" value="InterPro"/>
</dbReference>
<dbReference type="PANTHER" id="PTHR47170:SF2">
    <property type="entry name" value="MALONYL-COA:ACP TRANSACYLASE (MAT) DOMAIN-CONTAINING PROTEIN"/>
    <property type="match status" value="1"/>
</dbReference>
<dbReference type="Gene3D" id="3.40.366.10">
    <property type="entry name" value="Malonyl-Coenzyme A Acyl Carrier Protein, domain 2"/>
    <property type="match status" value="1"/>
</dbReference>
<dbReference type="Pfam" id="PF00698">
    <property type="entry name" value="Acyl_transf_1"/>
    <property type="match status" value="1"/>
</dbReference>
<dbReference type="Gene3D" id="3.30.70.250">
    <property type="entry name" value="Malonyl-CoA ACP transacylase, ACP-binding"/>
    <property type="match status" value="1"/>
</dbReference>
<dbReference type="InterPro" id="IPR011989">
    <property type="entry name" value="ARM-like"/>
</dbReference>
<sequence length="875" mass="92797">MAQVSARPHAGRIRCSRAMAPARGEAFNFRQDILRNMRSRNAGVMVTTLKQIQKVGPWAATQPKLDDVVMSALQTESAAVQENALMALIAMGSSGKAHLDEIVDLLRSTDSREVKIAAIQAIGHLGDGRSSKHIEGFLLDRTSDCDTVVAVCEALGSLQANHVSHTLAEMLTCGDVDIAEAACASLASMDCQVDAIAKLLSSQEPRLRAAALKTLTVASQVDGYDSQVAMLIGDSNPVVRMAAAEVICRLGVKAKMQASVIGRFLTDPNSGVVAAAATALGGIGAAAVSEIAALESVLSDQREDQSMRQLVMVGVVAKAPANFRKPACAAAAALASMGVAAAAVAPRLVGCLASPDSELRTEALNALGGLGKVGARFEPKVLERLTDPSPMVAAAACAALGSFAASRTPSNTVAEAVAELLHSKQAQVRAAACLSLACMGQLAEAYLEVFLRMFDDAAVPVQVAAIQTVARCGHLGQMHAADVSRMMVKGHASVRIAAIEALQAMSARGRCFYDEVAKLWDDPEVGHAARAAIIAFDAAFLVKEPFELDADAVDLGYSREPTDGPVSVALLFPGQGSQYVRMMTEVQDLPLVQAMAEKAKSILGYDVLNVCLKGPEELLEQTKVCQPAMFIAGLAALEELKRTKPDVVFRKKAVAGLSLGEYTALCAAGVFDFETGLRLVKLRGEAMQEAAQASPQMMVSIAGLERETLNRLCQESKTSATDICTVANFLFPMGYSCAGSKPAVERLQQKALKEPGCLQAKVLKTSGAFHSEFMKPAKAKLLRALIEAEPKMRPPKCEVYMNVTGKRIAAGTPVPDIVDMLGTQLTRCVEWDTCMKGMIADGISEFYECGPMKQLKAMMKRISPTAWESTFSMMV</sequence>
<reference evidence="2" key="1">
    <citation type="submission" date="2021-01" db="EMBL/GenBank/DDBJ databases">
        <authorList>
            <person name="Corre E."/>
            <person name="Pelletier E."/>
            <person name="Niang G."/>
            <person name="Scheremetjew M."/>
            <person name="Finn R."/>
            <person name="Kale V."/>
            <person name="Holt S."/>
            <person name="Cochrane G."/>
            <person name="Meng A."/>
            <person name="Brown T."/>
            <person name="Cohen L."/>
        </authorList>
    </citation>
    <scope>NUCLEOTIDE SEQUENCE</scope>
    <source>
        <strain evidence="2">CCMP3105</strain>
    </source>
</reference>
<dbReference type="Gene3D" id="1.25.10.10">
    <property type="entry name" value="Leucine-rich Repeat Variant"/>
    <property type="match status" value="3"/>
</dbReference>
<evidence type="ECO:0000313" key="2">
    <source>
        <dbReference type="EMBL" id="CAE4626470.1"/>
    </source>
</evidence>
<dbReference type="EMBL" id="HBNR01058533">
    <property type="protein sequence ID" value="CAE4626470.1"/>
    <property type="molecule type" value="Transcribed_RNA"/>
</dbReference>
<dbReference type="PANTHER" id="PTHR47170">
    <property type="entry name" value="MALONYL-COA ACP TRANSACYLASE, ACP-BINDING"/>
    <property type="match status" value="1"/>
</dbReference>
<dbReference type="InterPro" id="IPR052760">
    <property type="entry name" value="Mitochondrial_malonyltrans"/>
</dbReference>
<organism evidence="2">
    <name type="scientific">Alexandrium monilatum</name>
    <dbReference type="NCBI Taxonomy" id="311494"/>
    <lineage>
        <taxon>Eukaryota</taxon>
        <taxon>Sar</taxon>
        <taxon>Alveolata</taxon>
        <taxon>Dinophyceae</taxon>
        <taxon>Gonyaulacales</taxon>
        <taxon>Pyrocystaceae</taxon>
        <taxon>Alexandrium</taxon>
    </lineage>
</organism>
<dbReference type="InterPro" id="IPR016035">
    <property type="entry name" value="Acyl_Trfase/lysoPLipase"/>
</dbReference>
<dbReference type="InterPro" id="IPR001227">
    <property type="entry name" value="Ac_transferase_dom_sf"/>
</dbReference>
<dbReference type="AlphaFoldDB" id="A0A7S4RVV0"/>
<dbReference type="SUPFAM" id="SSF52151">
    <property type="entry name" value="FabD/lysophospholipase-like"/>
    <property type="match status" value="1"/>
</dbReference>
<protein>
    <recommendedName>
        <fullName evidence="1">Malonyl-CoA:ACP transacylase (MAT) domain-containing protein</fullName>
    </recommendedName>
</protein>
<proteinExistence type="predicted"/>
<dbReference type="SUPFAM" id="SSF48371">
    <property type="entry name" value="ARM repeat"/>
    <property type="match status" value="1"/>
</dbReference>
<accession>A0A7S4RVV0</accession>
<dbReference type="Pfam" id="PF13646">
    <property type="entry name" value="HEAT_2"/>
    <property type="match status" value="3"/>
</dbReference>